<comment type="caution">
    <text evidence="3">The sequence shown here is derived from an EMBL/GenBank/DDBJ whole genome shotgun (WGS) entry which is preliminary data.</text>
</comment>
<dbReference type="CDD" id="cd00198">
    <property type="entry name" value="vWFA"/>
    <property type="match status" value="1"/>
</dbReference>
<evidence type="ECO:0000313" key="3">
    <source>
        <dbReference type="EMBL" id="TWU58923.1"/>
    </source>
</evidence>
<keyword evidence="1" id="KW-0472">Membrane</keyword>
<dbReference type="EMBL" id="SJPW01000002">
    <property type="protein sequence ID" value="TWU58923.1"/>
    <property type="molecule type" value="Genomic_DNA"/>
</dbReference>
<dbReference type="Gene3D" id="3.40.50.410">
    <property type="entry name" value="von Willebrand factor, type A domain"/>
    <property type="match status" value="1"/>
</dbReference>
<keyword evidence="4" id="KW-1185">Reference proteome</keyword>
<feature type="transmembrane region" description="Helical" evidence="1">
    <location>
        <begin position="20"/>
        <end position="39"/>
    </location>
</feature>
<reference evidence="3 4" key="1">
    <citation type="submission" date="2019-02" db="EMBL/GenBank/DDBJ databases">
        <title>Deep-cultivation of Planctomycetes and their phenomic and genomic characterization uncovers novel biology.</title>
        <authorList>
            <person name="Wiegand S."/>
            <person name="Jogler M."/>
            <person name="Boedeker C."/>
            <person name="Pinto D."/>
            <person name="Vollmers J."/>
            <person name="Rivas-Marin E."/>
            <person name="Kohn T."/>
            <person name="Peeters S.H."/>
            <person name="Heuer A."/>
            <person name="Rast P."/>
            <person name="Oberbeckmann S."/>
            <person name="Bunk B."/>
            <person name="Jeske O."/>
            <person name="Meyerdierks A."/>
            <person name="Storesund J.E."/>
            <person name="Kallscheuer N."/>
            <person name="Luecker S."/>
            <person name="Lage O.M."/>
            <person name="Pohl T."/>
            <person name="Merkel B.J."/>
            <person name="Hornburger P."/>
            <person name="Mueller R.-W."/>
            <person name="Bruemmer F."/>
            <person name="Labrenz M."/>
            <person name="Spormann A.M."/>
            <person name="Op Den Camp H."/>
            <person name="Overmann J."/>
            <person name="Amann R."/>
            <person name="Jetten M.S.M."/>
            <person name="Mascher T."/>
            <person name="Medema M.H."/>
            <person name="Devos D.P."/>
            <person name="Kaster A.-K."/>
            <person name="Ovreas L."/>
            <person name="Rohde M."/>
            <person name="Galperin M.Y."/>
            <person name="Jogler C."/>
        </authorList>
    </citation>
    <scope>NUCLEOTIDE SEQUENCE [LARGE SCALE GENOMIC DNA]</scope>
    <source>
        <strain evidence="3 4">Poly51</strain>
    </source>
</reference>
<gene>
    <name evidence="3" type="ORF">Poly51_17030</name>
</gene>
<keyword evidence="1" id="KW-1133">Transmembrane helix</keyword>
<dbReference type="SUPFAM" id="SSF53300">
    <property type="entry name" value="vWA-like"/>
    <property type="match status" value="1"/>
</dbReference>
<protein>
    <recommendedName>
        <fullName evidence="2">VWFA domain-containing protein</fullName>
    </recommendedName>
</protein>
<dbReference type="Proteomes" id="UP000318288">
    <property type="component" value="Unassembled WGS sequence"/>
</dbReference>
<evidence type="ECO:0000259" key="2">
    <source>
        <dbReference type="PROSITE" id="PS50234"/>
    </source>
</evidence>
<evidence type="ECO:0000256" key="1">
    <source>
        <dbReference type="SAM" id="Phobius"/>
    </source>
</evidence>
<dbReference type="InterPro" id="IPR036465">
    <property type="entry name" value="vWFA_dom_sf"/>
</dbReference>
<keyword evidence="1" id="KW-0812">Transmembrane</keyword>
<dbReference type="InterPro" id="IPR002035">
    <property type="entry name" value="VWF_A"/>
</dbReference>
<proteinExistence type="predicted"/>
<accession>A0A5C6FAU1</accession>
<name>A0A5C6FAU1_9BACT</name>
<feature type="domain" description="VWFA" evidence="2">
    <location>
        <begin position="130"/>
        <end position="322"/>
    </location>
</feature>
<evidence type="ECO:0000313" key="4">
    <source>
        <dbReference type="Proteomes" id="UP000318288"/>
    </source>
</evidence>
<organism evidence="3 4">
    <name type="scientific">Rubripirellula tenax</name>
    <dbReference type="NCBI Taxonomy" id="2528015"/>
    <lineage>
        <taxon>Bacteria</taxon>
        <taxon>Pseudomonadati</taxon>
        <taxon>Planctomycetota</taxon>
        <taxon>Planctomycetia</taxon>
        <taxon>Pirellulales</taxon>
        <taxon>Pirellulaceae</taxon>
        <taxon>Rubripirellula</taxon>
    </lineage>
</organism>
<dbReference type="OrthoDB" id="288124at2"/>
<dbReference type="AlphaFoldDB" id="A0A5C6FAU1"/>
<dbReference type="PROSITE" id="PS50234">
    <property type="entry name" value="VWFA"/>
    <property type="match status" value="1"/>
</dbReference>
<dbReference type="Pfam" id="PF00092">
    <property type="entry name" value="VWA"/>
    <property type="match status" value="1"/>
</dbReference>
<dbReference type="SMART" id="SM00327">
    <property type="entry name" value="VWA"/>
    <property type="match status" value="1"/>
</dbReference>
<dbReference type="RefSeq" id="WP_146456145.1">
    <property type="nucleotide sequence ID" value="NZ_SJPW01000002.1"/>
</dbReference>
<sequence length="395" mass="44640">MADPLRLIETPPPQQRGLLAVLLSIALHLIVAMVLLMIIRTTVIRKTMQIKLTLANERGNETTEELRSVVVIEPTEASTPMEPIPEIPVAAEMPKGDLVLSSALKATLETANTDASPSIDFFGSRASGDHFVFILDNSLSMSARNNGRYLRACEELLRSVSRLTPHQRYSVFLFCWETAPIFHERQPRYQSAMGDHLDELRQWITRASLGPGTDPRRALALASHMNPDAVFLLTDGDFNQPDRNRNDSGWIDADGNPYSTSYEAACRHLFAERGIPVHTIAYENPFSRGQLREIAEQTGGTFRYVPTRDMEPIDFERFHREVQAIDALKKQDIMRMRKAKAMLRDGELVFAEYLIRGVDAQRLSRQKDQVTLAEIQRILAAELGDVRLEDFPVTR</sequence>